<evidence type="ECO:0000313" key="4">
    <source>
        <dbReference type="Proteomes" id="UP000613840"/>
    </source>
</evidence>
<proteinExistence type="predicted"/>
<keyword evidence="4" id="KW-1185">Reference proteome</keyword>
<evidence type="ECO:0000259" key="1">
    <source>
        <dbReference type="Pfam" id="PF01408"/>
    </source>
</evidence>
<protein>
    <submittedName>
        <fullName evidence="3">Dehydrogenase</fullName>
    </submittedName>
</protein>
<sequence>MAQGSGTVGIGLIGAGGITRGHVRGYNAIGDQVKVVAIADVVEENARTRAEEVGGADVLTNYGELVKRDDVDAVDICLPHHLHADAIITAANAGKYVLCEKPLCLTVAEADAVRQAVEHNGVTLMCAHNQLFMPAVARTRELLDAGTFGEIYELRTTDSFLSRATGSGGMTWRSRVATAGGGELIDTGYHPTYLLLHLAGSSPTQVAAMVSKHRLTFMEGEDSAQVLVRFDNGAVGTIVTGWAYTPAPGTERFSIVAEKGSLSSDGTTIDYQLNDEDPVRIDLPDVDNMAAEIADFVACVRDGKRPVNTEDEGIQVLKVILGAYQSARTGTIVDLASL</sequence>
<organism evidence="3 4">
    <name type="scientific">Microlunatus endophyticus</name>
    <dbReference type="NCBI Taxonomy" id="1716077"/>
    <lineage>
        <taxon>Bacteria</taxon>
        <taxon>Bacillati</taxon>
        <taxon>Actinomycetota</taxon>
        <taxon>Actinomycetes</taxon>
        <taxon>Propionibacteriales</taxon>
        <taxon>Propionibacteriaceae</taxon>
        <taxon>Microlunatus</taxon>
    </lineage>
</organism>
<reference evidence="3" key="2">
    <citation type="submission" date="2020-09" db="EMBL/GenBank/DDBJ databases">
        <authorList>
            <person name="Sun Q."/>
            <person name="Zhou Y."/>
        </authorList>
    </citation>
    <scope>NUCLEOTIDE SEQUENCE</scope>
    <source>
        <strain evidence="3">CGMCC 4.7306</strain>
    </source>
</reference>
<dbReference type="Gene3D" id="3.30.360.10">
    <property type="entry name" value="Dihydrodipicolinate Reductase, domain 2"/>
    <property type="match status" value="1"/>
</dbReference>
<gene>
    <name evidence="3" type="ORF">GCM10011575_26730</name>
</gene>
<dbReference type="InterPro" id="IPR036291">
    <property type="entry name" value="NAD(P)-bd_dom_sf"/>
</dbReference>
<dbReference type="Gene3D" id="3.40.50.720">
    <property type="entry name" value="NAD(P)-binding Rossmann-like Domain"/>
    <property type="match status" value="1"/>
</dbReference>
<feature type="domain" description="Gfo/Idh/MocA-like oxidoreductase N-terminal" evidence="1">
    <location>
        <begin position="9"/>
        <end position="128"/>
    </location>
</feature>
<accession>A0A917W4K9</accession>
<dbReference type="PANTHER" id="PTHR43377:SF1">
    <property type="entry name" value="BILIVERDIN REDUCTASE A"/>
    <property type="match status" value="1"/>
</dbReference>
<name>A0A917W4K9_9ACTN</name>
<dbReference type="GO" id="GO:0000166">
    <property type="term" value="F:nucleotide binding"/>
    <property type="evidence" value="ECO:0007669"/>
    <property type="project" value="InterPro"/>
</dbReference>
<comment type="caution">
    <text evidence="3">The sequence shown here is derived from an EMBL/GenBank/DDBJ whole genome shotgun (WGS) entry which is preliminary data.</text>
</comment>
<evidence type="ECO:0000313" key="3">
    <source>
        <dbReference type="EMBL" id="GGL66876.1"/>
    </source>
</evidence>
<dbReference type="InterPro" id="IPR000683">
    <property type="entry name" value="Gfo/Idh/MocA-like_OxRdtase_N"/>
</dbReference>
<dbReference type="InterPro" id="IPR051450">
    <property type="entry name" value="Gfo/Idh/MocA_Oxidoreductases"/>
</dbReference>
<dbReference type="SUPFAM" id="SSF51735">
    <property type="entry name" value="NAD(P)-binding Rossmann-fold domains"/>
    <property type="match status" value="1"/>
</dbReference>
<dbReference type="InterPro" id="IPR055170">
    <property type="entry name" value="GFO_IDH_MocA-like_dom"/>
</dbReference>
<evidence type="ECO:0000259" key="2">
    <source>
        <dbReference type="Pfam" id="PF22725"/>
    </source>
</evidence>
<dbReference type="SUPFAM" id="SSF55347">
    <property type="entry name" value="Glyceraldehyde-3-phosphate dehydrogenase-like, C-terminal domain"/>
    <property type="match status" value="1"/>
</dbReference>
<reference evidence="3" key="1">
    <citation type="journal article" date="2014" name="Int. J. Syst. Evol. Microbiol.">
        <title>Complete genome sequence of Corynebacterium casei LMG S-19264T (=DSM 44701T), isolated from a smear-ripened cheese.</title>
        <authorList>
            <consortium name="US DOE Joint Genome Institute (JGI-PGF)"/>
            <person name="Walter F."/>
            <person name="Albersmeier A."/>
            <person name="Kalinowski J."/>
            <person name="Ruckert C."/>
        </authorList>
    </citation>
    <scope>NUCLEOTIDE SEQUENCE</scope>
    <source>
        <strain evidence="3">CGMCC 4.7306</strain>
    </source>
</reference>
<dbReference type="Pfam" id="PF22725">
    <property type="entry name" value="GFO_IDH_MocA_C3"/>
    <property type="match status" value="1"/>
</dbReference>
<dbReference type="EMBL" id="BMMZ01000006">
    <property type="protein sequence ID" value="GGL66876.1"/>
    <property type="molecule type" value="Genomic_DNA"/>
</dbReference>
<dbReference type="Proteomes" id="UP000613840">
    <property type="component" value="Unassembled WGS sequence"/>
</dbReference>
<feature type="domain" description="GFO/IDH/MocA-like oxidoreductase" evidence="2">
    <location>
        <begin position="137"/>
        <end position="262"/>
    </location>
</feature>
<dbReference type="PANTHER" id="PTHR43377">
    <property type="entry name" value="BILIVERDIN REDUCTASE A"/>
    <property type="match status" value="1"/>
</dbReference>
<dbReference type="AlphaFoldDB" id="A0A917W4K9"/>
<dbReference type="Pfam" id="PF01408">
    <property type="entry name" value="GFO_IDH_MocA"/>
    <property type="match status" value="1"/>
</dbReference>
<dbReference type="RefSeq" id="WP_188895869.1">
    <property type="nucleotide sequence ID" value="NZ_BMMZ01000006.1"/>
</dbReference>